<dbReference type="EMBL" id="CAUZMB010000009">
    <property type="protein sequence ID" value="CAK1251367.1"/>
    <property type="molecule type" value="Genomic_DNA"/>
</dbReference>
<proteinExistence type="predicted"/>
<organism evidence="1 2">
    <name type="scientific">Fructobacillus evanidus</name>
    <dbReference type="NCBI Taxonomy" id="3064281"/>
    <lineage>
        <taxon>Bacteria</taxon>
        <taxon>Bacillati</taxon>
        <taxon>Bacillota</taxon>
        <taxon>Bacilli</taxon>
        <taxon>Lactobacillales</taxon>
        <taxon>Lactobacillaceae</taxon>
        <taxon>Fructobacillus</taxon>
    </lineage>
</organism>
<dbReference type="Proteomes" id="UP001314166">
    <property type="component" value="Unassembled WGS sequence"/>
</dbReference>
<evidence type="ECO:0000313" key="2">
    <source>
        <dbReference type="Proteomes" id="UP001314166"/>
    </source>
</evidence>
<protein>
    <recommendedName>
        <fullName evidence="3">XkdX family protein</fullName>
    </recommendedName>
</protein>
<accession>A0ABN9YZP5</accession>
<dbReference type="RefSeq" id="WP_338344527.1">
    <property type="nucleotide sequence ID" value="NZ_CAUZLM010000008.1"/>
</dbReference>
<comment type="caution">
    <text evidence="1">The sequence shown here is derived from an EMBL/GenBank/DDBJ whole genome shotgun (WGS) entry which is preliminary data.</text>
</comment>
<reference evidence="1 2" key="1">
    <citation type="submission" date="2023-10" db="EMBL/GenBank/DDBJ databases">
        <authorList>
            <person name="Botero Cardona J."/>
        </authorList>
    </citation>
    <scope>NUCLEOTIDE SEQUENCE [LARGE SCALE GENOMIC DNA]</scope>
    <source>
        <strain evidence="1 2">R-55214</strain>
    </source>
</reference>
<name>A0ABN9YZP5_9LACO</name>
<evidence type="ECO:0008006" key="3">
    <source>
        <dbReference type="Google" id="ProtNLM"/>
    </source>
</evidence>
<keyword evidence="2" id="KW-1185">Reference proteome</keyword>
<gene>
    <name evidence="1" type="ORF">R55214_HHFBAMCI_01329</name>
</gene>
<evidence type="ECO:0000313" key="1">
    <source>
        <dbReference type="EMBL" id="CAK1251367.1"/>
    </source>
</evidence>
<sequence length="42" mass="4852">MLNMLQELYPQYVDKAFVQQCVQVGYLSVIDYKSLTGEDYTG</sequence>